<accession>A0A4R7HVM8</accession>
<dbReference type="Pfam" id="PF12802">
    <property type="entry name" value="MarR_2"/>
    <property type="match status" value="1"/>
</dbReference>
<comment type="caution">
    <text evidence="2">The sequence shown here is derived from an EMBL/GenBank/DDBJ whole genome shotgun (WGS) entry which is preliminary data.</text>
</comment>
<dbReference type="SMART" id="SM00347">
    <property type="entry name" value="HTH_MARR"/>
    <property type="match status" value="1"/>
</dbReference>
<dbReference type="Gene3D" id="1.10.10.10">
    <property type="entry name" value="Winged helix-like DNA-binding domain superfamily/Winged helix DNA-binding domain"/>
    <property type="match status" value="1"/>
</dbReference>
<dbReference type="PANTHER" id="PTHR33164">
    <property type="entry name" value="TRANSCRIPTIONAL REGULATOR, MARR FAMILY"/>
    <property type="match status" value="1"/>
</dbReference>
<dbReference type="OrthoDB" id="8635520at2"/>
<name>A0A4R7HVM8_9ACTN</name>
<dbReference type="InterPro" id="IPR036390">
    <property type="entry name" value="WH_DNA-bd_sf"/>
</dbReference>
<organism evidence="2 3">
    <name type="scientific">Ilumatobacter fluminis</name>
    <dbReference type="NCBI Taxonomy" id="467091"/>
    <lineage>
        <taxon>Bacteria</taxon>
        <taxon>Bacillati</taxon>
        <taxon>Actinomycetota</taxon>
        <taxon>Acidimicrobiia</taxon>
        <taxon>Acidimicrobiales</taxon>
        <taxon>Ilumatobacteraceae</taxon>
        <taxon>Ilumatobacter</taxon>
    </lineage>
</organism>
<dbReference type="GO" id="GO:0006950">
    <property type="term" value="P:response to stress"/>
    <property type="evidence" value="ECO:0007669"/>
    <property type="project" value="TreeGrafter"/>
</dbReference>
<dbReference type="PROSITE" id="PS50995">
    <property type="entry name" value="HTH_MARR_2"/>
    <property type="match status" value="1"/>
</dbReference>
<proteinExistence type="predicted"/>
<dbReference type="InterPro" id="IPR039422">
    <property type="entry name" value="MarR/SlyA-like"/>
</dbReference>
<dbReference type="GO" id="GO:0003677">
    <property type="term" value="F:DNA binding"/>
    <property type="evidence" value="ECO:0007669"/>
    <property type="project" value="UniProtKB-KW"/>
</dbReference>
<dbReference type="SUPFAM" id="SSF46785">
    <property type="entry name" value="Winged helix' DNA-binding domain"/>
    <property type="match status" value="1"/>
</dbReference>
<sequence>MTRWLDDDEMAFWRAYTVAAGRLNAAIDADLRSESGLTLDDYEVLVHLSEAPDRRVRMSELAERVVQSRSRLTQRIDRMVTRGLVERQQCPDDRRGTFAVLTDEGMTALEAAAPGHVASVRRHLLDHLDVTQIRAGADLFGTLLD</sequence>
<dbReference type="EMBL" id="SOAU01000001">
    <property type="protein sequence ID" value="TDT15022.1"/>
    <property type="molecule type" value="Genomic_DNA"/>
</dbReference>
<dbReference type="AlphaFoldDB" id="A0A4R7HVM8"/>
<dbReference type="InterPro" id="IPR036388">
    <property type="entry name" value="WH-like_DNA-bd_sf"/>
</dbReference>
<dbReference type="InterPro" id="IPR000835">
    <property type="entry name" value="HTH_MarR-typ"/>
</dbReference>
<dbReference type="PRINTS" id="PR00598">
    <property type="entry name" value="HTHMARR"/>
</dbReference>
<evidence type="ECO:0000313" key="3">
    <source>
        <dbReference type="Proteomes" id="UP000294558"/>
    </source>
</evidence>
<protein>
    <submittedName>
        <fullName evidence="2">DNA-binding MarR family transcriptional regulator</fullName>
    </submittedName>
</protein>
<reference evidence="2 3" key="1">
    <citation type="submission" date="2019-03" db="EMBL/GenBank/DDBJ databases">
        <title>Sequencing the genomes of 1000 actinobacteria strains.</title>
        <authorList>
            <person name="Klenk H.-P."/>
        </authorList>
    </citation>
    <scope>NUCLEOTIDE SEQUENCE [LARGE SCALE GENOMIC DNA]</scope>
    <source>
        <strain evidence="2 3">DSM 18936</strain>
    </source>
</reference>
<dbReference type="PANTHER" id="PTHR33164:SF99">
    <property type="entry name" value="MARR FAMILY REGULATORY PROTEIN"/>
    <property type="match status" value="1"/>
</dbReference>
<keyword evidence="3" id="KW-1185">Reference proteome</keyword>
<dbReference type="RefSeq" id="WP_133867516.1">
    <property type="nucleotide sequence ID" value="NZ_SOAU01000001.1"/>
</dbReference>
<dbReference type="GO" id="GO:0003700">
    <property type="term" value="F:DNA-binding transcription factor activity"/>
    <property type="evidence" value="ECO:0007669"/>
    <property type="project" value="InterPro"/>
</dbReference>
<feature type="domain" description="HTH marR-type" evidence="1">
    <location>
        <begin position="1"/>
        <end position="145"/>
    </location>
</feature>
<dbReference type="Proteomes" id="UP000294558">
    <property type="component" value="Unassembled WGS sequence"/>
</dbReference>
<gene>
    <name evidence="2" type="ORF">BDK89_0582</name>
</gene>
<evidence type="ECO:0000313" key="2">
    <source>
        <dbReference type="EMBL" id="TDT15022.1"/>
    </source>
</evidence>
<keyword evidence="2" id="KW-0238">DNA-binding</keyword>
<evidence type="ECO:0000259" key="1">
    <source>
        <dbReference type="PROSITE" id="PS50995"/>
    </source>
</evidence>